<reference evidence="1" key="1">
    <citation type="submission" date="2017-07" db="EMBL/GenBank/DDBJ databases">
        <title>Taro Niue Genome Assembly and Annotation.</title>
        <authorList>
            <person name="Atibalentja N."/>
            <person name="Keating K."/>
            <person name="Fields C.J."/>
        </authorList>
    </citation>
    <scope>NUCLEOTIDE SEQUENCE</scope>
    <source>
        <strain evidence="1">Niue_2</strain>
        <tissue evidence="1">Leaf</tissue>
    </source>
</reference>
<name>A0A843UQ22_COLES</name>
<organism evidence="1 2">
    <name type="scientific">Colocasia esculenta</name>
    <name type="common">Wild taro</name>
    <name type="synonym">Arum esculentum</name>
    <dbReference type="NCBI Taxonomy" id="4460"/>
    <lineage>
        <taxon>Eukaryota</taxon>
        <taxon>Viridiplantae</taxon>
        <taxon>Streptophyta</taxon>
        <taxon>Embryophyta</taxon>
        <taxon>Tracheophyta</taxon>
        <taxon>Spermatophyta</taxon>
        <taxon>Magnoliopsida</taxon>
        <taxon>Liliopsida</taxon>
        <taxon>Araceae</taxon>
        <taxon>Aroideae</taxon>
        <taxon>Colocasieae</taxon>
        <taxon>Colocasia</taxon>
    </lineage>
</organism>
<dbReference type="Proteomes" id="UP000652761">
    <property type="component" value="Unassembled WGS sequence"/>
</dbReference>
<dbReference type="EMBL" id="NMUH01000667">
    <property type="protein sequence ID" value="MQL83013.1"/>
    <property type="molecule type" value="Genomic_DNA"/>
</dbReference>
<sequence length="69" mass="7994">MRIHFSMWHIAMLSSPSFFHHFKIHFFLLFKATESELELLMRDGSAGEQKSDLEAWRPTCGGWPNRGAA</sequence>
<gene>
    <name evidence="1" type="ORF">Taro_015497</name>
</gene>
<proteinExistence type="predicted"/>
<protein>
    <submittedName>
        <fullName evidence="1">Uncharacterized protein</fullName>
    </submittedName>
</protein>
<keyword evidence="2" id="KW-1185">Reference proteome</keyword>
<evidence type="ECO:0000313" key="2">
    <source>
        <dbReference type="Proteomes" id="UP000652761"/>
    </source>
</evidence>
<accession>A0A843UQ22</accession>
<dbReference type="AlphaFoldDB" id="A0A843UQ22"/>
<comment type="caution">
    <text evidence="1">The sequence shown here is derived from an EMBL/GenBank/DDBJ whole genome shotgun (WGS) entry which is preliminary data.</text>
</comment>
<evidence type="ECO:0000313" key="1">
    <source>
        <dbReference type="EMBL" id="MQL83013.1"/>
    </source>
</evidence>